<dbReference type="Gene3D" id="3.10.10.10">
    <property type="entry name" value="HIV Type 1 Reverse Transcriptase, subunit A, domain 1"/>
    <property type="match status" value="1"/>
</dbReference>
<keyword evidence="2" id="KW-1185">Reference proteome</keyword>
<organism evidence="1 2">
    <name type="scientific">Pleurodeles waltl</name>
    <name type="common">Iberian ribbed newt</name>
    <dbReference type="NCBI Taxonomy" id="8319"/>
    <lineage>
        <taxon>Eukaryota</taxon>
        <taxon>Metazoa</taxon>
        <taxon>Chordata</taxon>
        <taxon>Craniata</taxon>
        <taxon>Vertebrata</taxon>
        <taxon>Euteleostomi</taxon>
        <taxon>Amphibia</taxon>
        <taxon>Batrachia</taxon>
        <taxon>Caudata</taxon>
        <taxon>Salamandroidea</taxon>
        <taxon>Salamandridae</taxon>
        <taxon>Pleurodelinae</taxon>
        <taxon>Pleurodeles</taxon>
    </lineage>
</organism>
<gene>
    <name evidence="1" type="ORF">NDU88_004774</name>
</gene>
<comment type="caution">
    <text evidence="1">The sequence shown here is derived from an EMBL/GenBank/DDBJ whole genome shotgun (WGS) entry which is preliminary data.</text>
</comment>
<dbReference type="InterPro" id="IPR043502">
    <property type="entry name" value="DNA/RNA_pol_sf"/>
</dbReference>
<evidence type="ECO:0000313" key="2">
    <source>
        <dbReference type="Proteomes" id="UP001066276"/>
    </source>
</evidence>
<reference evidence="1" key="1">
    <citation type="journal article" date="2022" name="bioRxiv">
        <title>Sequencing and chromosome-scale assembly of the giantPleurodeles waltlgenome.</title>
        <authorList>
            <person name="Brown T."/>
            <person name="Elewa A."/>
            <person name="Iarovenko S."/>
            <person name="Subramanian E."/>
            <person name="Araus A.J."/>
            <person name="Petzold A."/>
            <person name="Susuki M."/>
            <person name="Suzuki K.-i.T."/>
            <person name="Hayashi T."/>
            <person name="Toyoda A."/>
            <person name="Oliveira C."/>
            <person name="Osipova E."/>
            <person name="Leigh N.D."/>
            <person name="Simon A."/>
            <person name="Yun M.H."/>
        </authorList>
    </citation>
    <scope>NUCLEOTIDE SEQUENCE</scope>
    <source>
        <strain evidence="1">20211129_DDA</strain>
        <tissue evidence="1">Liver</tissue>
    </source>
</reference>
<dbReference type="EMBL" id="JANPWB010000007">
    <property type="protein sequence ID" value="KAJ1172932.1"/>
    <property type="molecule type" value="Genomic_DNA"/>
</dbReference>
<dbReference type="SUPFAM" id="SSF56672">
    <property type="entry name" value="DNA/RNA polymerases"/>
    <property type="match status" value="1"/>
</dbReference>
<dbReference type="AlphaFoldDB" id="A0AAV7T8V8"/>
<accession>A0AAV7T8V8</accession>
<protein>
    <submittedName>
        <fullName evidence="1">Uncharacterized protein</fullName>
    </submittedName>
</protein>
<sequence length="223" mass="25019">MLTFRNQTTRFRKLAQESLEASQEDMKHWYDRTTTVVEFQPGQKVWVMAPVEPCALQDRWSGPFEVKACKSDVTHLVDLQSPRNPLRVLHVNPLKHHFERFELTMLLATDDGVEEESELLPDLLSAKEPDGSVEGLVLSSSLTLEQQSECCQFPGHFSTLFSLTPGVTNLCTHDVETGDSLPVKNKVYRLADRVKASIKAEVSKILALGVIERSSSPWSSPVV</sequence>
<proteinExistence type="predicted"/>
<name>A0AAV7T8V8_PLEWA</name>
<dbReference type="Proteomes" id="UP001066276">
    <property type="component" value="Chromosome 4_1"/>
</dbReference>
<evidence type="ECO:0000313" key="1">
    <source>
        <dbReference type="EMBL" id="KAJ1172932.1"/>
    </source>
</evidence>